<proteinExistence type="predicted"/>
<sequence length="152" mass="17721">MRAYATRLGSIHLPGDAQRTHVRMSRHYLFTIRRSRADELPDSRGFIPNFGRKEDLEVEFGRRVGYPVGFDRPDLRKMNRDRRGGIVLLAVDWRWLVSRRGLDCLANTWNRLGVDMKSSLSHCPCAEEVNEELKSTGLAVLFEMRVSWEERM</sequence>
<dbReference type="EMBL" id="PGOL01002275">
    <property type="protein sequence ID" value="PKI49150.1"/>
    <property type="molecule type" value="Genomic_DNA"/>
</dbReference>
<organism evidence="1 2">
    <name type="scientific">Punica granatum</name>
    <name type="common">Pomegranate</name>
    <dbReference type="NCBI Taxonomy" id="22663"/>
    <lineage>
        <taxon>Eukaryota</taxon>
        <taxon>Viridiplantae</taxon>
        <taxon>Streptophyta</taxon>
        <taxon>Embryophyta</taxon>
        <taxon>Tracheophyta</taxon>
        <taxon>Spermatophyta</taxon>
        <taxon>Magnoliopsida</taxon>
        <taxon>eudicotyledons</taxon>
        <taxon>Gunneridae</taxon>
        <taxon>Pentapetalae</taxon>
        <taxon>rosids</taxon>
        <taxon>malvids</taxon>
        <taxon>Myrtales</taxon>
        <taxon>Lythraceae</taxon>
        <taxon>Punica</taxon>
    </lineage>
</organism>
<accession>A0A2I0IZP1</accession>
<comment type="caution">
    <text evidence="1">The sequence shown here is derived from an EMBL/GenBank/DDBJ whole genome shotgun (WGS) entry which is preliminary data.</text>
</comment>
<gene>
    <name evidence="1" type="ORF">CRG98_030496</name>
</gene>
<keyword evidence="2" id="KW-1185">Reference proteome</keyword>
<dbReference type="AlphaFoldDB" id="A0A2I0IZP1"/>
<reference evidence="1 2" key="1">
    <citation type="submission" date="2017-11" db="EMBL/GenBank/DDBJ databases">
        <title>De-novo sequencing of pomegranate (Punica granatum L.) genome.</title>
        <authorList>
            <person name="Akparov Z."/>
            <person name="Amiraslanov A."/>
            <person name="Hajiyeva S."/>
            <person name="Abbasov M."/>
            <person name="Kaur K."/>
            <person name="Hamwieh A."/>
            <person name="Solovyev V."/>
            <person name="Salamov A."/>
            <person name="Braich B."/>
            <person name="Kosarev P."/>
            <person name="Mahmoud A."/>
            <person name="Hajiyev E."/>
            <person name="Babayeva S."/>
            <person name="Izzatullayeva V."/>
            <person name="Mammadov A."/>
            <person name="Mammadov A."/>
            <person name="Sharifova S."/>
            <person name="Ojaghi J."/>
            <person name="Eynullazada K."/>
            <person name="Bayramov B."/>
            <person name="Abdulazimova A."/>
            <person name="Shahmuradov I."/>
        </authorList>
    </citation>
    <scope>NUCLEOTIDE SEQUENCE [LARGE SCALE GENOMIC DNA]</scope>
    <source>
        <strain evidence="2">cv. AG2017</strain>
        <tissue evidence="1">Leaf</tissue>
    </source>
</reference>
<dbReference type="Proteomes" id="UP000233551">
    <property type="component" value="Unassembled WGS sequence"/>
</dbReference>
<protein>
    <submittedName>
        <fullName evidence="1">Uncharacterized protein</fullName>
    </submittedName>
</protein>
<evidence type="ECO:0000313" key="1">
    <source>
        <dbReference type="EMBL" id="PKI49150.1"/>
    </source>
</evidence>
<evidence type="ECO:0000313" key="2">
    <source>
        <dbReference type="Proteomes" id="UP000233551"/>
    </source>
</evidence>
<name>A0A2I0IZP1_PUNGR</name>